<dbReference type="GO" id="GO:0110085">
    <property type="term" value="C:mitotic actomyosin contractile ring"/>
    <property type="evidence" value="ECO:0007669"/>
    <property type="project" value="TreeGrafter"/>
</dbReference>
<evidence type="ECO:0008006" key="7">
    <source>
        <dbReference type="Google" id="ProtNLM"/>
    </source>
</evidence>
<feature type="compositionally biased region" description="Polar residues" evidence="2">
    <location>
        <begin position="1"/>
        <end position="14"/>
    </location>
</feature>
<organism evidence="5 6">
    <name type="scientific">Pleurotus ostreatus</name>
    <name type="common">Oyster mushroom</name>
    <name type="synonym">White-rot fungus</name>
    <dbReference type="NCBI Taxonomy" id="5322"/>
    <lineage>
        <taxon>Eukaryota</taxon>
        <taxon>Fungi</taxon>
        <taxon>Dikarya</taxon>
        <taxon>Basidiomycota</taxon>
        <taxon>Agaricomycotina</taxon>
        <taxon>Agaricomycetes</taxon>
        <taxon>Agaricomycetidae</taxon>
        <taxon>Agaricales</taxon>
        <taxon>Pleurotineae</taxon>
        <taxon>Pleurotaceae</taxon>
        <taxon>Pleurotus</taxon>
    </lineage>
</organism>
<dbReference type="InterPro" id="IPR001715">
    <property type="entry name" value="CH_dom"/>
</dbReference>
<dbReference type="SUPFAM" id="SSF48350">
    <property type="entry name" value="GTPase activation domain, GAP"/>
    <property type="match status" value="1"/>
</dbReference>
<comment type="caution">
    <text evidence="5">The sequence shown here is derived from an EMBL/GenBank/DDBJ whole genome shotgun (WGS) entry which is preliminary data.</text>
</comment>
<dbReference type="OrthoDB" id="775356at2759"/>
<dbReference type="GO" id="GO:0005096">
    <property type="term" value="F:GTPase activator activity"/>
    <property type="evidence" value="ECO:0007669"/>
    <property type="project" value="TreeGrafter"/>
</dbReference>
<feature type="compositionally biased region" description="Low complexity" evidence="2">
    <location>
        <begin position="289"/>
        <end position="301"/>
    </location>
</feature>
<dbReference type="Pfam" id="PF00616">
    <property type="entry name" value="RasGAP"/>
    <property type="match status" value="1"/>
</dbReference>
<keyword evidence="1" id="KW-0175">Coiled coil</keyword>
<gene>
    <name evidence="5" type="ORF">PC9H_005370</name>
</gene>
<feature type="coiled-coil region" evidence="1">
    <location>
        <begin position="1720"/>
        <end position="1747"/>
    </location>
</feature>
<evidence type="ECO:0000256" key="2">
    <source>
        <dbReference type="SAM" id="MobiDB-lite"/>
    </source>
</evidence>
<feature type="region of interest" description="Disordered" evidence="2">
    <location>
        <begin position="395"/>
        <end position="458"/>
    </location>
</feature>
<feature type="compositionally biased region" description="Low complexity" evidence="2">
    <location>
        <begin position="192"/>
        <end position="216"/>
    </location>
</feature>
<dbReference type="GO" id="GO:0005516">
    <property type="term" value="F:calmodulin binding"/>
    <property type="evidence" value="ECO:0007669"/>
    <property type="project" value="TreeGrafter"/>
</dbReference>
<feature type="compositionally biased region" description="Polar residues" evidence="2">
    <location>
        <begin position="29"/>
        <end position="40"/>
    </location>
</feature>
<dbReference type="Gene3D" id="1.10.418.10">
    <property type="entry name" value="Calponin-like domain"/>
    <property type="match status" value="1"/>
</dbReference>
<evidence type="ECO:0000259" key="4">
    <source>
        <dbReference type="PROSITE" id="PS50021"/>
    </source>
</evidence>
<feature type="compositionally biased region" description="Low complexity" evidence="2">
    <location>
        <begin position="343"/>
        <end position="361"/>
    </location>
</feature>
<dbReference type="Pfam" id="PF00612">
    <property type="entry name" value="IQ"/>
    <property type="match status" value="6"/>
</dbReference>
<keyword evidence="6" id="KW-1185">Reference proteome</keyword>
<dbReference type="GeneID" id="59375188"/>
<dbReference type="InterPro" id="IPR001936">
    <property type="entry name" value="RasGAP_dom"/>
</dbReference>
<dbReference type="Gene3D" id="1.20.5.190">
    <property type="match status" value="1"/>
</dbReference>
<dbReference type="SUPFAM" id="SSF143885">
    <property type="entry name" value="RGC domain-like"/>
    <property type="match status" value="1"/>
</dbReference>
<dbReference type="Pfam" id="PF00307">
    <property type="entry name" value="CH"/>
    <property type="match status" value="1"/>
</dbReference>
<dbReference type="PANTHER" id="PTHR14149">
    <property type="entry name" value="RAS GTPASE-ACTIVATING PROTEIN WITH IQ MOTIF"/>
    <property type="match status" value="1"/>
</dbReference>
<accession>A0A8H7DWZ0</accession>
<dbReference type="SUPFAM" id="SSF47576">
    <property type="entry name" value="Calponin-homology domain, CH-domain"/>
    <property type="match status" value="1"/>
</dbReference>
<reference evidence="5" key="1">
    <citation type="submission" date="2019-07" db="EMBL/GenBank/DDBJ databases">
        <authorList>
            <person name="Palmer J.M."/>
        </authorList>
    </citation>
    <scope>NUCLEOTIDE SEQUENCE</scope>
    <source>
        <strain evidence="5">PC9</strain>
    </source>
</reference>
<dbReference type="InterPro" id="IPR000048">
    <property type="entry name" value="IQ_motif_EF-hand-BS"/>
</dbReference>
<proteinExistence type="predicted"/>
<dbReference type="CDD" id="cd21206">
    <property type="entry name" value="CH_IQGAP"/>
    <property type="match status" value="1"/>
</dbReference>
<evidence type="ECO:0000313" key="6">
    <source>
        <dbReference type="Proteomes" id="UP000623687"/>
    </source>
</evidence>
<dbReference type="GO" id="GO:0051015">
    <property type="term" value="F:actin filament binding"/>
    <property type="evidence" value="ECO:0007669"/>
    <property type="project" value="TreeGrafter"/>
</dbReference>
<dbReference type="Gene3D" id="1.10.506.10">
    <property type="entry name" value="GTPase Activation - p120gap, domain 1"/>
    <property type="match status" value="1"/>
</dbReference>
<evidence type="ECO:0000313" key="5">
    <source>
        <dbReference type="EMBL" id="KAF7433418.1"/>
    </source>
</evidence>
<protein>
    <recommendedName>
        <fullName evidence="7">Ras GTPase-activating-like protein rng2</fullName>
    </recommendedName>
</protein>
<dbReference type="VEuPathDB" id="FungiDB:PC9H_005370"/>
<dbReference type="PROSITE" id="PS50021">
    <property type="entry name" value="CH"/>
    <property type="match status" value="1"/>
</dbReference>
<dbReference type="PANTHER" id="PTHR14149:SF14">
    <property type="entry name" value="CALPONIN-HOMOLOGY (CH) DOMAIN-CONTAINING PROTEIN"/>
    <property type="match status" value="1"/>
</dbReference>
<dbReference type="PROSITE" id="PS50096">
    <property type="entry name" value="IQ"/>
    <property type="match status" value="11"/>
</dbReference>
<dbReference type="Pfam" id="PF03836">
    <property type="entry name" value="RasGAP_C"/>
    <property type="match status" value="1"/>
</dbReference>
<feature type="compositionally biased region" description="Low complexity" evidence="2">
    <location>
        <begin position="314"/>
        <end position="330"/>
    </location>
</feature>
<feature type="domain" description="Ras-GAP" evidence="3">
    <location>
        <begin position="1241"/>
        <end position="1468"/>
    </location>
</feature>
<evidence type="ECO:0000256" key="1">
    <source>
        <dbReference type="SAM" id="Coils"/>
    </source>
</evidence>
<dbReference type="PROSITE" id="PS50018">
    <property type="entry name" value="RAS_GTPASE_ACTIV_2"/>
    <property type="match status" value="1"/>
</dbReference>
<dbReference type="SMART" id="SM00323">
    <property type="entry name" value="RasGAP"/>
    <property type="match status" value="1"/>
</dbReference>
<feature type="compositionally biased region" description="Polar residues" evidence="2">
    <location>
        <begin position="47"/>
        <end position="63"/>
    </location>
</feature>
<feature type="compositionally biased region" description="Basic and acidic residues" evidence="2">
    <location>
        <begin position="74"/>
        <end position="93"/>
    </location>
</feature>
<feature type="region of interest" description="Disordered" evidence="2">
    <location>
        <begin position="1"/>
        <end position="380"/>
    </location>
</feature>
<name>A0A8H7DWZ0_PLEOS</name>
<dbReference type="Proteomes" id="UP000623687">
    <property type="component" value="Unassembled WGS sequence"/>
</dbReference>
<dbReference type="InterPro" id="IPR008936">
    <property type="entry name" value="Rho_GTPase_activation_prot"/>
</dbReference>
<dbReference type="RefSeq" id="XP_036633445.1">
    <property type="nucleotide sequence ID" value="XM_036774943.1"/>
</dbReference>
<feature type="compositionally biased region" description="Polar residues" evidence="2">
    <location>
        <begin position="98"/>
        <end position="123"/>
    </location>
</feature>
<dbReference type="GO" id="GO:1903479">
    <property type="term" value="P:mitotic actomyosin contractile ring assembly actin filament organization"/>
    <property type="evidence" value="ECO:0007669"/>
    <property type="project" value="TreeGrafter"/>
</dbReference>
<dbReference type="InterPro" id="IPR036872">
    <property type="entry name" value="CH_dom_sf"/>
</dbReference>
<dbReference type="InterPro" id="IPR000593">
    <property type="entry name" value="RasGAP_C"/>
</dbReference>
<feature type="domain" description="Calponin-homology (CH)" evidence="4">
    <location>
        <begin position="519"/>
        <end position="627"/>
    </location>
</feature>
<dbReference type="SMART" id="SM00033">
    <property type="entry name" value="CH"/>
    <property type="match status" value="1"/>
</dbReference>
<dbReference type="SMART" id="SM00015">
    <property type="entry name" value="IQ"/>
    <property type="match status" value="11"/>
</dbReference>
<dbReference type="EMBL" id="JACETU010000003">
    <property type="protein sequence ID" value="KAF7433418.1"/>
    <property type="molecule type" value="Genomic_DNA"/>
</dbReference>
<evidence type="ECO:0000259" key="3">
    <source>
        <dbReference type="PROSITE" id="PS50018"/>
    </source>
</evidence>
<sequence>MDNNSPKLTRSDSTGPFAYQTRLLERTSSRAGSISRNNSTPHKDLLSNLTGSSNGTPTNTRRWTPTHRVGHSLDAIRKWEERAKTETTDEVQHIPRSASPTKMGSDYRSSYTPDTNRIGSGSSLKHDDDRPPTPPPKNQPDEDVFRTPTYMKRRTMPSPIVASPLSPNNTGATVESGPGILGRPVQQIHIPSSFTSSLASSSSSGYRPRTTSQVAVPPSPVTPSSISRAGTENVFGLGLKKSSPPARYRRSNTVDTPPPSWQRSPTKDSAAPPSALDTLPPSWQRSPAKDTSTPSSTDTPPLSWQRPATKDTFAAALSPAPSLSRRPTSLYGSPYTAAPPSPIKSYSRPSSSAGFSSATSSKVTNDETPPPSSSVMSPTPYRSSYVAKKASLYGSNLGTGRKLGRHLPRIASGDGDEHWLEEQRTTEQKDEEDRASRREKRERRMRDWGQEEASSPVRRQLTVDPAPVSATDVVGIPGRRRLAKDAAPSTPTSPLPSARLLRGTWADVERQHIQAYEYLCHVGEAQQWIEGCLGEELGFGVVEMEEGLRNGVVLAKLVRVFQGESVVRRIYEAPKLDFRHSDNINIFFNFVREIGLPECFIFELTDLYEKKNLPKVVYCIHALSHLLARRGMAERIGNLYGHLKFSDDQLQKTQKGLSDAGVPMPNFGDIQRELAKEINEEPEVEVETEEERRDRLLMENEDSIIAAQSLFRGFLARKAQTNLQMRMRLADRYVVKLQAQFRGTLARRARAQHRQSQLQLLPWIISVQATARGGLFRKQWYLKVRRIKASVPHVVKVQAQLRGILLRRRFAKLKAALRKSNVSVTKLQSIARARIAQKAHNEIAKTFAIPLVHRSVVGLQAHARGALARRRVARLHALLKRTEPSVASVQAQCRALLARRRFRNQLAKLEDVTNVIIRIQAAARTFLAKKRLLALIRGLRRATSTLVGLQARARAKLAHQKHVNLQKALGQAKTIVAVNSFQARARAALARKRHQELHRELEFHYPEMVGLQAATRGALVRLEYRAWRDHLRSSYPVATILQAMLRGTLFRKKFRAKMEYFRVNLSKVVKIQSLFRAKETREQYRQLTMGTNVTTGTIKNFVHLLDDSEADFQDEIKVERLRKRVVESIRENQVLETDLNDLDVKIALVVDNAKSLEEILKARRRLGGDSAAVHAARTSLLAAHSDPFSGAASLDREAKRKLELYQQLFYLLQTRGDYLSRLFTELSAEEISEENRKFTERVVLTLFGYGQDRREDYLLLKVFQHAIRDEVNAASSIEDVVTGHPMYMNIAVHYVRRKQVIYVRDTLQAVIREVIDTEDLDLEADPSLIHRTRIDVEELKSGVPSGVRKDLPFREALNDPATRTEYIRHLQVLQWWTEAFVTALTASTKKMPYSMRYLARETLSAVRERFPGASEESYAACVARLIYYRYINPAIITPETFEIVGKTIDIGSRKNLAQISKILTQITHGREFTEDTPSYIPINGYVSKAIGQMTSWLLEVADVADAESTFHAHEFLDVTAQPKPIYISPNEIYTIHGLLSQHLEHLAPSSDDTLRVIISELDGVPHLNDELKDARDQAITLELTNRFAHVEDSEAKEKALWVQAKRGVLAILRVQPAQELVEALMRPVNEVDEQRWEEVLDHEMENEQVRNIDRRMPSTSGADGTYRLEDIRSLKFAAVKALTISFLLDLETLGKITRNDGFQGILNAIAVDVRSKHRKRLQRQQEMENMNQALTDLSERKRNYEEQINSYHSYVESAISTMSKGKAKSGWVVPFTKQWSHLRNLQRSGQAPQFGSYLYTAKDLYEKAILLSVDQYSPRQFDKIHLIISSNTPGVFNLLLESTIHGITSRLAGEDIRLEDLLQARFDNRSSYSLFNGIVKVNLNQFLYQLNKKFYRSSFIFG</sequence>
<feature type="compositionally biased region" description="Basic and acidic residues" evidence="2">
    <location>
        <begin position="415"/>
        <end position="436"/>
    </location>
</feature>